<name>A0A8B9A5S0_PHODC</name>
<keyword evidence="1" id="KW-0479">Metal-binding</keyword>
<dbReference type="SMART" id="SM00744">
    <property type="entry name" value="RINGv"/>
    <property type="match status" value="1"/>
</dbReference>
<evidence type="ECO:0000256" key="3">
    <source>
        <dbReference type="ARBA" id="ARBA00022833"/>
    </source>
</evidence>
<dbReference type="Gene3D" id="3.30.40.10">
    <property type="entry name" value="Zinc/RING finger domain, C3HC4 (zinc finger)"/>
    <property type="match status" value="1"/>
</dbReference>
<organism evidence="7 8">
    <name type="scientific">Phoenix dactylifera</name>
    <name type="common">Date palm</name>
    <dbReference type="NCBI Taxonomy" id="42345"/>
    <lineage>
        <taxon>Eukaryota</taxon>
        <taxon>Viridiplantae</taxon>
        <taxon>Streptophyta</taxon>
        <taxon>Embryophyta</taxon>
        <taxon>Tracheophyta</taxon>
        <taxon>Spermatophyta</taxon>
        <taxon>Magnoliopsida</taxon>
        <taxon>Liliopsida</taxon>
        <taxon>Arecaceae</taxon>
        <taxon>Coryphoideae</taxon>
        <taxon>Phoeniceae</taxon>
        <taxon>Phoenix</taxon>
    </lineage>
</organism>
<dbReference type="InterPro" id="IPR011016">
    <property type="entry name" value="Znf_RING-CH"/>
</dbReference>
<evidence type="ECO:0000259" key="6">
    <source>
        <dbReference type="PROSITE" id="PS51292"/>
    </source>
</evidence>
<keyword evidence="3" id="KW-0862">Zinc</keyword>
<dbReference type="PROSITE" id="PS51292">
    <property type="entry name" value="ZF_RING_CH"/>
    <property type="match status" value="1"/>
</dbReference>
<protein>
    <submittedName>
        <fullName evidence="8">Probable E3 ubiquitin-protein ligase MARCHF10</fullName>
    </submittedName>
</protein>
<dbReference type="SUPFAM" id="SSF57850">
    <property type="entry name" value="RING/U-box"/>
    <property type="match status" value="1"/>
</dbReference>
<keyword evidence="5" id="KW-1133">Transmembrane helix</keyword>
<feature type="compositionally biased region" description="Basic and acidic residues" evidence="4">
    <location>
        <begin position="16"/>
        <end position="29"/>
    </location>
</feature>
<sequence>MRSWKRPFSEPIFAKGENHSDDIEGGPHHPFSDESDDGLCFSDAEDHSWHYSIGAGSAYDQHQFSSASHFEIDGVPETCRKSCISDCSVEVDLESESSEIKVNKDKVERDCRICHLSLDSDAPDSGIPIVLGCSCKGDLAAAHKHCAETWFKIKGNKTCEICGSTARNVVGTGETEFIEQGNEANSAPAPPAPPSETRSFWRGNRFLNFLLTCVVCALVISWLFHFNIPG</sequence>
<keyword evidence="2" id="KW-0863">Zinc-finger</keyword>
<dbReference type="PANTHER" id="PTHR46214:SF30">
    <property type="entry name" value="OS01G0850200 PROTEIN"/>
    <property type="match status" value="1"/>
</dbReference>
<dbReference type="InterPro" id="IPR013083">
    <property type="entry name" value="Znf_RING/FYVE/PHD"/>
</dbReference>
<evidence type="ECO:0000256" key="5">
    <source>
        <dbReference type="SAM" id="Phobius"/>
    </source>
</evidence>
<keyword evidence="5" id="KW-0472">Membrane</keyword>
<evidence type="ECO:0000313" key="7">
    <source>
        <dbReference type="Proteomes" id="UP000228380"/>
    </source>
</evidence>
<dbReference type="Pfam" id="PF12906">
    <property type="entry name" value="RINGv"/>
    <property type="match status" value="1"/>
</dbReference>
<dbReference type="PANTHER" id="PTHR46214">
    <property type="entry name" value="ZINC FINGER, RING-CH-TYPE"/>
    <property type="match status" value="1"/>
</dbReference>
<feature type="domain" description="RING-CH-type" evidence="6">
    <location>
        <begin position="103"/>
        <end position="169"/>
    </location>
</feature>
<reference evidence="8" key="2">
    <citation type="submission" date="2025-08" db="UniProtKB">
        <authorList>
            <consortium name="RefSeq"/>
        </authorList>
    </citation>
    <scope>IDENTIFICATION</scope>
    <source>
        <tissue evidence="8">Young leaves</tissue>
    </source>
</reference>
<evidence type="ECO:0000313" key="8">
    <source>
        <dbReference type="RefSeq" id="XP_038981022.1"/>
    </source>
</evidence>
<dbReference type="OrthoDB" id="1912066at2759"/>
<feature type="transmembrane region" description="Helical" evidence="5">
    <location>
        <begin position="206"/>
        <end position="224"/>
    </location>
</feature>
<proteinExistence type="predicted"/>
<dbReference type="Proteomes" id="UP000228380">
    <property type="component" value="Chromosome 3"/>
</dbReference>
<dbReference type="GeneID" id="103704091"/>
<dbReference type="CDD" id="cd16495">
    <property type="entry name" value="RING_CH-C4HC3_MARCH"/>
    <property type="match status" value="1"/>
</dbReference>
<gene>
    <name evidence="8" type="primary">LOC103704091</name>
</gene>
<evidence type="ECO:0000256" key="1">
    <source>
        <dbReference type="ARBA" id="ARBA00022723"/>
    </source>
</evidence>
<feature type="region of interest" description="Disordered" evidence="4">
    <location>
        <begin position="1"/>
        <end position="29"/>
    </location>
</feature>
<evidence type="ECO:0000256" key="2">
    <source>
        <dbReference type="ARBA" id="ARBA00022771"/>
    </source>
</evidence>
<keyword evidence="5" id="KW-0812">Transmembrane</keyword>
<dbReference type="RefSeq" id="XP_038981022.1">
    <property type="nucleotide sequence ID" value="XM_039125094.1"/>
</dbReference>
<dbReference type="KEGG" id="pda:103704091"/>
<accession>A0A8B9A5S0</accession>
<keyword evidence="7" id="KW-1185">Reference proteome</keyword>
<reference evidence="7" key="1">
    <citation type="journal article" date="2019" name="Nat. Commun.">
        <title>Genome-wide association mapping of date palm fruit traits.</title>
        <authorList>
            <person name="Hazzouri K.M."/>
            <person name="Gros-Balthazard M."/>
            <person name="Flowers J.M."/>
            <person name="Copetti D."/>
            <person name="Lemansour A."/>
            <person name="Lebrun M."/>
            <person name="Masmoudi K."/>
            <person name="Ferrand S."/>
            <person name="Dhar M.I."/>
            <person name="Fresquez Z.A."/>
            <person name="Rosas U."/>
            <person name="Zhang J."/>
            <person name="Talag J."/>
            <person name="Lee S."/>
            <person name="Kudrna D."/>
            <person name="Powell R.F."/>
            <person name="Leitch I.J."/>
            <person name="Krueger R.R."/>
            <person name="Wing R.A."/>
            <person name="Amiri K.M.A."/>
            <person name="Purugganan M.D."/>
        </authorList>
    </citation>
    <scope>NUCLEOTIDE SEQUENCE [LARGE SCALE GENOMIC DNA]</scope>
    <source>
        <strain evidence="7">cv. Khalas</strain>
    </source>
</reference>
<evidence type="ECO:0000256" key="4">
    <source>
        <dbReference type="SAM" id="MobiDB-lite"/>
    </source>
</evidence>
<dbReference type="GO" id="GO:0008270">
    <property type="term" value="F:zinc ion binding"/>
    <property type="evidence" value="ECO:0007669"/>
    <property type="project" value="UniProtKB-KW"/>
</dbReference>
<dbReference type="AlphaFoldDB" id="A0A8B9A5S0"/>